<feature type="chain" id="PRO_5021427013" evidence="2">
    <location>
        <begin position="29"/>
        <end position="140"/>
    </location>
</feature>
<evidence type="ECO:0000256" key="1">
    <source>
        <dbReference type="SAM" id="MobiDB-lite"/>
    </source>
</evidence>
<gene>
    <name evidence="3" type="ORF">EYF80_056581</name>
</gene>
<accession>A0A4Z2EWS9</accession>
<comment type="caution">
    <text evidence="3">The sequence shown here is derived from an EMBL/GenBank/DDBJ whole genome shotgun (WGS) entry which is preliminary data.</text>
</comment>
<dbReference type="AlphaFoldDB" id="A0A4Z2EWS9"/>
<keyword evidence="4" id="KW-1185">Reference proteome</keyword>
<evidence type="ECO:0000256" key="2">
    <source>
        <dbReference type="SAM" id="SignalP"/>
    </source>
</evidence>
<evidence type="ECO:0000313" key="4">
    <source>
        <dbReference type="Proteomes" id="UP000314294"/>
    </source>
</evidence>
<feature type="signal peptide" evidence="2">
    <location>
        <begin position="1"/>
        <end position="28"/>
    </location>
</feature>
<dbReference type="EMBL" id="SRLO01002296">
    <property type="protein sequence ID" value="TNN33258.1"/>
    <property type="molecule type" value="Genomic_DNA"/>
</dbReference>
<protein>
    <submittedName>
        <fullName evidence="3">Uncharacterized protein</fullName>
    </submittedName>
</protein>
<name>A0A4Z2EWS9_9TELE</name>
<proteinExistence type="predicted"/>
<dbReference type="Proteomes" id="UP000314294">
    <property type="component" value="Unassembled WGS sequence"/>
</dbReference>
<feature type="region of interest" description="Disordered" evidence="1">
    <location>
        <begin position="47"/>
        <end position="127"/>
    </location>
</feature>
<keyword evidence="2" id="KW-0732">Signal</keyword>
<evidence type="ECO:0000313" key="3">
    <source>
        <dbReference type="EMBL" id="TNN33258.1"/>
    </source>
</evidence>
<sequence>MFEVLETLPLRGVGLLCLLILMSGRSAASAPAFGQSAAAAGPIAFGSPGAPGQGQGFNAAPFGELREGQGAWHPGTGGVAPQALRRRRPPSPSAPAPSRPALASGCRRGATTSGRSNRRPEDFSHGAVEAAAHPANAALL</sequence>
<reference evidence="3 4" key="1">
    <citation type="submission" date="2019-03" db="EMBL/GenBank/DDBJ databases">
        <title>First draft genome of Liparis tanakae, snailfish: a comprehensive survey of snailfish specific genes.</title>
        <authorList>
            <person name="Kim W."/>
            <person name="Song I."/>
            <person name="Jeong J.-H."/>
            <person name="Kim D."/>
            <person name="Kim S."/>
            <person name="Ryu S."/>
            <person name="Song J.Y."/>
            <person name="Lee S.K."/>
        </authorList>
    </citation>
    <scope>NUCLEOTIDE SEQUENCE [LARGE SCALE GENOMIC DNA]</scope>
    <source>
        <tissue evidence="3">Muscle</tissue>
    </source>
</reference>
<organism evidence="3 4">
    <name type="scientific">Liparis tanakae</name>
    <name type="common">Tanaka's snailfish</name>
    <dbReference type="NCBI Taxonomy" id="230148"/>
    <lineage>
        <taxon>Eukaryota</taxon>
        <taxon>Metazoa</taxon>
        <taxon>Chordata</taxon>
        <taxon>Craniata</taxon>
        <taxon>Vertebrata</taxon>
        <taxon>Euteleostomi</taxon>
        <taxon>Actinopterygii</taxon>
        <taxon>Neopterygii</taxon>
        <taxon>Teleostei</taxon>
        <taxon>Neoteleostei</taxon>
        <taxon>Acanthomorphata</taxon>
        <taxon>Eupercaria</taxon>
        <taxon>Perciformes</taxon>
        <taxon>Cottioidei</taxon>
        <taxon>Cottales</taxon>
        <taxon>Liparidae</taxon>
        <taxon>Liparis</taxon>
    </lineage>
</organism>